<protein>
    <submittedName>
        <fullName evidence="1">Uncharacterized protein</fullName>
    </submittedName>
</protein>
<reference evidence="1 2" key="1">
    <citation type="journal article" date="2019" name="Commun. Biol.">
        <title>The bagworm genome reveals a unique fibroin gene that provides high tensile strength.</title>
        <authorList>
            <person name="Kono N."/>
            <person name="Nakamura H."/>
            <person name="Ohtoshi R."/>
            <person name="Tomita M."/>
            <person name="Numata K."/>
            <person name="Arakawa K."/>
        </authorList>
    </citation>
    <scope>NUCLEOTIDE SEQUENCE [LARGE SCALE GENOMIC DNA]</scope>
</reference>
<dbReference type="EMBL" id="BGZK01000075">
    <property type="protein sequence ID" value="GBP15854.1"/>
    <property type="molecule type" value="Genomic_DNA"/>
</dbReference>
<keyword evidence="2" id="KW-1185">Reference proteome</keyword>
<organism evidence="1 2">
    <name type="scientific">Eumeta variegata</name>
    <name type="common">Bagworm moth</name>
    <name type="synonym">Eumeta japonica</name>
    <dbReference type="NCBI Taxonomy" id="151549"/>
    <lineage>
        <taxon>Eukaryota</taxon>
        <taxon>Metazoa</taxon>
        <taxon>Ecdysozoa</taxon>
        <taxon>Arthropoda</taxon>
        <taxon>Hexapoda</taxon>
        <taxon>Insecta</taxon>
        <taxon>Pterygota</taxon>
        <taxon>Neoptera</taxon>
        <taxon>Endopterygota</taxon>
        <taxon>Lepidoptera</taxon>
        <taxon>Glossata</taxon>
        <taxon>Ditrysia</taxon>
        <taxon>Tineoidea</taxon>
        <taxon>Psychidae</taxon>
        <taxon>Oiketicinae</taxon>
        <taxon>Eumeta</taxon>
    </lineage>
</organism>
<accession>A0A4C1TPH2</accession>
<gene>
    <name evidence="1" type="ORF">EVAR_12455_1</name>
</gene>
<dbReference type="AlphaFoldDB" id="A0A4C1TPH2"/>
<evidence type="ECO:0000313" key="2">
    <source>
        <dbReference type="Proteomes" id="UP000299102"/>
    </source>
</evidence>
<comment type="caution">
    <text evidence="1">The sequence shown here is derived from an EMBL/GenBank/DDBJ whole genome shotgun (WGS) entry which is preliminary data.</text>
</comment>
<evidence type="ECO:0000313" key="1">
    <source>
        <dbReference type="EMBL" id="GBP15854.1"/>
    </source>
</evidence>
<dbReference type="Proteomes" id="UP000299102">
    <property type="component" value="Unassembled WGS sequence"/>
</dbReference>
<proteinExistence type="predicted"/>
<sequence>MLGYPPCSAIGQLRPDGIPCPSPAIDEVLKTPIYFSYGKQPSIMLLRGFFESRIYPMYAGAWQLIRCTPSHNECSEVYRAMSLYHLFNRGNLTVSTTGSCSFICQLTRRRDPPPAGSPRTL</sequence>
<name>A0A4C1TPH2_EUMVA</name>